<sequence length="321" mass="35039">MFSITIRVPECQLNARQRRVVLAIAGQGVYVSKNSIDDFLPRGQDGSEIEGKNQRALRRKIMEETWENEDLMKSEDRAMAWLLQLKEDIRKIRNVTSKPCQSMSGTADDRTQESSDSERNKKGESRCGYQDNLLSAPFPESPGSASLGQDGGNPPESFTRAGALASHRKTHTGEKPYSCDLCGKSFVQSGQLASHQRTHTGAKPYGCDQCGERFTQSATLANHQRTHTGEKPYSCNVCGKTFAQSGHLKSHQKSHVRGAMCPLTSPPSPVTVPEPSMSSKWSKTHLPGSSAAASSGTTSPVFYVNTGYPLHTAATNTKPTY</sequence>
<evidence type="ECO:0000313" key="1">
    <source>
        <dbReference type="EMBL" id="KAJ8001436.1"/>
    </source>
</evidence>
<comment type="caution">
    <text evidence="1">The sequence shown here is derived from an EMBL/GenBank/DDBJ whole genome shotgun (WGS) entry which is preliminary data.</text>
</comment>
<accession>A0ACC2GCU0</accession>
<name>A0ACC2GCU0_DALPE</name>
<keyword evidence="2" id="KW-1185">Reference proteome</keyword>
<reference evidence="1" key="1">
    <citation type="submission" date="2021-05" db="EMBL/GenBank/DDBJ databases">
        <authorList>
            <person name="Pan Q."/>
            <person name="Jouanno E."/>
            <person name="Zahm M."/>
            <person name="Klopp C."/>
            <person name="Cabau C."/>
            <person name="Louis A."/>
            <person name="Berthelot C."/>
            <person name="Parey E."/>
            <person name="Roest Crollius H."/>
            <person name="Montfort J."/>
            <person name="Robinson-Rechavi M."/>
            <person name="Bouchez O."/>
            <person name="Lampietro C."/>
            <person name="Lopez Roques C."/>
            <person name="Donnadieu C."/>
            <person name="Postlethwait J."/>
            <person name="Bobe J."/>
            <person name="Dillon D."/>
            <person name="Chandos A."/>
            <person name="von Hippel F."/>
            <person name="Guiguen Y."/>
        </authorList>
    </citation>
    <scope>NUCLEOTIDE SEQUENCE</scope>
    <source>
        <strain evidence="1">YG-Jan2019</strain>
    </source>
</reference>
<dbReference type="EMBL" id="CM055741">
    <property type="protein sequence ID" value="KAJ8001436.1"/>
    <property type="molecule type" value="Genomic_DNA"/>
</dbReference>
<dbReference type="Proteomes" id="UP001157502">
    <property type="component" value="Chromosome 14"/>
</dbReference>
<gene>
    <name evidence="1" type="ORF">DPEC_G00169480</name>
</gene>
<organism evidence="1 2">
    <name type="scientific">Dallia pectoralis</name>
    <name type="common">Alaska blackfish</name>
    <dbReference type="NCBI Taxonomy" id="75939"/>
    <lineage>
        <taxon>Eukaryota</taxon>
        <taxon>Metazoa</taxon>
        <taxon>Chordata</taxon>
        <taxon>Craniata</taxon>
        <taxon>Vertebrata</taxon>
        <taxon>Euteleostomi</taxon>
        <taxon>Actinopterygii</taxon>
        <taxon>Neopterygii</taxon>
        <taxon>Teleostei</taxon>
        <taxon>Protacanthopterygii</taxon>
        <taxon>Esociformes</taxon>
        <taxon>Umbridae</taxon>
        <taxon>Dallia</taxon>
    </lineage>
</organism>
<proteinExistence type="predicted"/>
<evidence type="ECO:0000313" key="2">
    <source>
        <dbReference type="Proteomes" id="UP001157502"/>
    </source>
</evidence>
<protein>
    <submittedName>
        <fullName evidence="1">Uncharacterized protein</fullName>
    </submittedName>
</protein>